<dbReference type="InterPro" id="IPR002123">
    <property type="entry name" value="Plipid/glycerol_acylTrfase"/>
</dbReference>
<gene>
    <name evidence="5" type="ORF">HGA02_04255</name>
</gene>
<protein>
    <submittedName>
        <fullName evidence="5">1-acyl-sn-glycerol-3-phosphate acyltransferase</fullName>
    </submittedName>
</protein>
<keyword evidence="1" id="KW-0808">Transferase</keyword>
<dbReference type="SUPFAM" id="SSF69593">
    <property type="entry name" value="Glycerol-3-phosphate (1)-acyltransferase"/>
    <property type="match status" value="1"/>
</dbReference>
<dbReference type="CDD" id="cd07989">
    <property type="entry name" value="LPLAT_AGPAT-like"/>
    <property type="match status" value="1"/>
</dbReference>
<dbReference type="EMBL" id="JAAXOY010000057">
    <property type="protein sequence ID" value="NKY38766.1"/>
    <property type="molecule type" value="Genomic_DNA"/>
</dbReference>
<dbReference type="GO" id="GO:0016746">
    <property type="term" value="F:acyltransferase activity"/>
    <property type="evidence" value="ECO:0007669"/>
    <property type="project" value="UniProtKB-KW"/>
</dbReference>
<dbReference type="Pfam" id="PF01553">
    <property type="entry name" value="Acyltransferase"/>
    <property type="match status" value="1"/>
</dbReference>
<sequence>MTEQRLPSPVGPAWSRWVGRFLARGVWAADVVGAHRVPRTGPVLLAANHTGVVDGPILIGVAPRPTHILVKEEMFHGPVGLLLTAAGQIPVDRQGGRAALTTALGVLRRGGVVGIFPEGNRGRGDATSARAGIAWLALNGQAPVVPVAILGTRRTGESVGHVPGFRRRLVVEFGDPVVVERAPGVSGRAALVDANEAVRVALSDLVTRASARSGLVLPTDGPDGRDGPDAEPL</sequence>
<keyword evidence="2 5" id="KW-0012">Acyltransferase</keyword>
<reference evidence="5 6" key="1">
    <citation type="submission" date="2020-04" db="EMBL/GenBank/DDBJ databases">
        <title>MicrobeNet Type strains.</title>
        <authorList>
            <person name="Nicholson A.C."/>
        </authorList>
    </citation>
    <scope>NUCLEOTIDE SEQUENCE [LARGE SCALE GENOMIC DNA]</scope>
    <source>
        <strain evidence="5 6">ATCC BAA-787</strain>
    </source>
</reference>
<proteinExistence type="predicted"/>
<evidence type="ECO:0000313" key="5">
    <source>
        <dbReference type="EMBL" id="NKY38766.1"/>
    </source>
</evidence>
<feature type="compositionally biased region" description="Basic and acidic residues" evidence="3">
    <location>
        <begin position="222"/>
        <end position="233"/>
    </location>
</feature>
<dbReference type="PANTHER" id="PTHR10434">
    <property type="entry name" value="1-ACYL-SN-GLYCEROL-3-PHOSPHATE ACYLTRANSFERASE"/>
    <property type="match status" value="1"/>
</dbReference>
<name>A0ABX1JZU6_9CELL</name>
<dbReference type="SMART" id="SM00563">
    <property type="entry name" value="PlsC"/>
    <property type="match status" value="1"/>
</dbReference>
<evidence type="ECO:0000256" key="2">
    <source>
        <dbReference type="ARBA" id="ARBA00023315"/>
    </source>
</evidence>
<accession>A0ABX1JZU6</accession>
<dbReference type="RefSeq" id="WP_168677903.1">
    <property type="nucleotide sequence ID" value="NZ_JAAXOY010000057.1"/>
</dbReference>
<evidence type="ECO:0000256" key="3">
    <source>
        <dbReference type="SAM" id="MobiDB-lite"/>
    </source>
</evidence>
<dbReference type="PANTHER" id="PTHR10434:SF11">
    <property type="entry name" value="1-ACYL-SN-GLYCEROL-3-PHOSPHATE ACYLTRANSFERASE"/>
    <property type="match status" value="1"/>
</dbReference>
<feature type="region of interest" description="Disordered" evidence="3">
    <location>
        <begin position="214"/>
        <end position="233"/>
    </location>
</feature>
<comment type="caution">
    <text evidence="5">The sequence shown here is derived from an EMBL/GenBank/DDBJ whole genome shotgun (WGS) entry which is preliminary data.</text>
</comment>
<organism evidence="5 6">
    <name type="scientific">Cellulomonas septica</name>
    <dbReference type="NCBI Taxonomy" id="285080"/>
    <lineage>
        <taxon>Bacteria</taxon>
        <taxon>Bacillati</taxon>
        <taxon>Actinomycetota</taxon>
        <taxon>Actinomycetes</taxon>
        <taxon>Micrococcales</taxon>
        <taxon>Cellulomonadaceae</taxon>
        <taxon>Cellulomonas</taxon>
    </lineage>
</organism>
<feature type="domain" description="Phospholipid/glycerol acyltransferase" evidence="4">
    <location>
        <begin position="43"/>
        <end position="152"/>
    </location>
</feature>
<dbReference type="Proteomes" id="UP000777774">
    <property type="component" value="Unassembled WGS sequence"/>
</dbReference>
<keyword evidence="6" id="KW-1185">Reference proteome</keyword>
<evidence type="ECO:0000313" key="6">
    <source>
        <dbReference type="Proteomes" id="UP000777774"/>
    </source>
</evidence>
<evidence type="ECO:0000259" key="4">
    <source>
        <dbReference type="SMART" id="SM00563"/>
    </source>
</evidence>
<evidence type="ECO:0000256" key="1">
    <source>
        <dbReference type="ARBA" id="ARBA00022679"/>
    </source>
</evidence>